<keyword evidence="1" id="KW-0597">Phosphoprotein</keyword>
<evidence type="ECO:0000313" key="4">
    <source>
        <dbReference type="Proteomes" id="UP000186406"/>
    </source>
</evidence>
<feature type="modified residue" description="4-aspartylphosphate" evidence="1">
    <location>
        <position position="56"/>
    </location>
</feature>
<gene>
    <name evidence="3" type="ORF">SAMN02745172_01298</name>
</gene>
<dbReference type="PROSITE" id="PS50110">
    <property type="entry name" value="RESPONSE_REGULATORY"/>
    <property type="match status" value="1"/>
</dbReference>
<organism evidence="3 4">
    <name type="scientific">Pseudoxanthobacter soli DSM 19599</name>
    <dbReference type="NCBI Taxonomy" id="1123029"/>
    <lineage>
        <taxon>Bacteria</taxon>
        <taxon>Pseudomonadati</taxon>
        <taxon>Pseudomonadota</taxon>
        <taxon>Alphaproteobacteria</taxon>
        <taxon>Hyphomicrobiales</taxon>
        <taxon>Segnochrobactraceae</taxon>
        <taxon>Pseudoxanthobacter</taxon>
    </lineage>
</organism>
<reference evidence="3 4" key="1">
    <citation type="submission" date="2016-12" db="EMBL/GenBank/DDBJ databases">
        <authorList>
            <person name="Song W.-J."/>
            <person name="Kurnit D.M."/>
        </authorList>
    </citation>
    <scope>NUCLEOTIDE SEQUENCE [LARGE SCALE GENOMIC DNA]</scope>
    <source>
        <strain evidence="3 4">DSM 19599</strain>
    </source>
</reference>
<keyword evidence="4" id="KW-1185">Reference proteome</keyword>
<dbReference type="SMART" id="SM00448">
    <property type="entry name" value="REC"/>
    <property type="match status" value="1"/>
</dbReference>
<sequence length="125" mass="13983">MADMTKTCLVVDDSRVARLVARRILEELSFIVQEAEDGEQALALCRESLPDAILLDWHMPVIDGPAFLRSLRHSQGGERPKVVFCTSQNDPEQIAAVIQEGADEYIMKPFDRDILREKFAGVGLV</sequence>
<dbReference type="Gene3D" id="3.40.50.2300">
    <property type="match status" value="1"/>
</dbReference>
<dbReference type="AlphaFoldDB" id="A0A1M7ZEB3"/>
<dbReference type="PANTHER" id="PTHR43228">
    <property type="entry name" value="TWO-COMPONENT RESPONSE REGULATOR"/>
    <property type="match status" value="1"/>
</dbReference>
<dbReference type="InterPro" id="IPR011006">
    <property type="entry name" value="CheY-like_superfamily"/>
</dbReference>
<evidence type="ECO:0000313" key="3">
    <source>
        <dbReference type="EMBL" id="SHO63182.1"/>
    </source>
</evidence>
<feature type="domain" description="Response regulatory" evidence="2">
    <location>
        <begin position="7"/>
        <end position="123"/>
    </location>
</feature>
<dbReference type="RefSeq" id="WP_084564146.1">
    <property type="nucleotide sequence ID" value="NZ_FRXO01000002.1"/>
</dbReference>
<dbReference type="SUPFAM" id="SSF52172">
    <property type="entry name" value="CheY-like"/>
    <property type="match status" value="1"/>
</dbReference>
<evidence type="ECO:0000259" key="2">
    <source>
        <dbReference type="PROSITE" id="PS50110"/>
    </source>
</evidence>
<dbReference type="EMBL" id="FRXO01000002">
    <property type="protein sequence ID" value="SHO63182.1"/>
    <property type="molecule type" value="Genomic_DNA"/>
</dbReference>
<dbReference type="Pfam" id="PF00072">
    <property type="entry name" value="Response_reg"/>
    <property type="match status" value="1"/>
</dbReference>
<dbReference type="CDD" id="cd17546">
    <property type="entry name" value="REC_hyHK_CKI1_RcsC-like"/>
    <property type="match status" value="1"/>
</dbReference>
<dbReference type="STRING" id="1123029.SAMN02745172_01298"/>
<protein>
    <submittedName>
        <fullName evidence="3">Two-component system, chemotaxis family, response regulator CheY</fullName>
    </submittedName>
</protein>
<evidence type="ECO:0000256" key="1">
    <source>
        <dbReference type="PROSITE-ProRule" id="PRU00169"/>
    </source>
</evidence>
<dbReference type="InterPro" id="IPR001789">
    <property type="entry name" value="Sig_transdc_resp-reg_receiver"/>
</dbReference>
<dbReference type="PANTHER" id="PTHR43228:SF1">
    <property type="entry name" value="TWO-COMPONENT RESPONSE REGULATOR ARR22"/>
    <property type="match status" value="1"/>
</dbReference>
<proteinExistence type="predicted"/>
<accession>A0A1M7ZEB3</accession>
<name>A0A1M7ZEB3_9HYPH</name>
<dbReference type="InterPro" id="IPR052048">
    <property type="entry name" value="ST_Response_Regulator"/>
</dbReference>
<dbReference type="GO" id="GO:0000160">
    <property type="term" value="P:phosphorelay signal transduction system"/>
    <property type="evidence" value="ECO:0007669"/>
    <property type="project" value="InterPro"/>
</dbReference>
<dbReference type="Proteomes" id="UP000186406">
    <property type="component" value="Unassembled WGS sequence"/>
</dbReference>